<feature type="transmembrane region" description="Helical" evidence="5">
    <location>
        <begin position="81"/>
        <end position="102"/>
    </location>
</feature>
<protein>
    <recommendedName>
        <fullName evidence="5">Sec-independent protein translocase protein TatC</fullName>
    </recommendedName>
</protein>
<dbReference type="EMBL" id="CP028941">
    <property type="protein sequence ID" value="QKM61714.1"/>
    <property type="molecule type" value="Genomic_DNA"/>
</dbReference>
<feature type="transmembrane region" description="Helical" evidence="5">
    <location>
        <begin position="114"/>
        <end position="136"/>
    </location>
</feature>
<accession>A0A6M9PHV2</accession>
<keyword evidence="5" id="KW-0813">Transport</keyword>
<sequence>MPDTNAAEDSGLQESFLSHLYELRDRVIKSAIAIIGVFLCLVYWAPDIFHLFAQPLLKALPVGAKMIVTDVTGSFFVPMKVTMLVSFLIALPVVMYQLWAFIAPGLYQHERTLIVPLVISSYSLFLVGMSFAYFLVFPTVFEFMASYNAPLGAEMSTDIDKYLSFAMTTFLAFGITFEVPVVVVVLVRMRIVTLEKLREIRPYVIVGAFVIAAIVTPPDVLSQLLLAIPMTILYELGLIVARFYVPKPADDESDEGNTTDKGNAADKNNAPDKDNAADKGNTAN</sequence>
<keyword evidence="5" id="KW-0653">Protein transport</keyword>
<evidence type="ECO:0000256" key="3">
    <source>
        <dbReference type="ARBA" id="ARBA00022989"/>
    </source>
</evidence>
<feature type="transmembrane region" description="Helical" evidence="5">
    <location>
        <begin position="200"/>
        <end position="218"/>
    </location>
</feature>
<dbReference type="AlphaFoldDB" id="A0A6M9PHV2"/>
<evidence type="ECO:0000256" key="6">
    <source>
        <dbReference type="SAM" id="MobiDB-lite"/>
    </source>
</evidence>
<evidence type="ECO:0000256" key="2">
    <source>
        <dbReference type="ARBA" id="ARBA00022692"/>
    </source>
</evidence>
<keyword evidence="5" id="KW-1003">Cell membrane</keyword>
<gene>
    <name evidence="5 7" type="primary">tatC</name>
    <name evidence="7" type="ORF">DCO16_00615</name>
</gene>
<dbReference type="GO" id="GO:0033281">
    <property type="term" value="C:TAT protein transport complex"/>
    <property type="evidence" value="ECO:0007669"/>
    <property type="project" value="UniProtKB-UniRule"/>
</dbReference>
<organism evidence="7 8">
    <name type="scientific">Polynucleobacter antarcticus</name>
    <dbReference type="NCBI Taxonomy" id="1743162"/>
    <lineage>
        <taxon>Bacteria</taxon>
        <taxon>Pseudomonadati</taxon>
        <taxon>Pseudomonadota</taxon>
        <taxon>Betaproteobacteria</taxon>
        <taxon>Burkholderiales</taxon>
        <taxon>Burkholderiaceae</taxon>
        <taxon>Polynucleobacter</taxon>
    </lineage>
</organism>
<keyword evidence="3 5" id="KW-1133">Transmembrane helix</keyword>
<dbReference type="NCBIfam" id="TIGR00945">
    <property type="entry name" value="tatC"/>
    <property type="match status" value="1"/>
</dbReference>
<comment type="similarity">
    <text evidence="5">Belongs to the TatC family.</text>
</comment>
<keyword evidence="4 5" id="KW-0472">Membrane</keyword>
<dbReference type="KEGG" id="pani:DCO16_00615"/>
<feature type="transmembrane region" description="Helical" evidence="5">
    <location>
        <begin position="27"/>
        <end position="45"/>
    </location>
</feature>
<feature type="transmembrane region" description="Helical" evidence="5">
    <location>
        <begin position="224"/>
        <end position="245"/>
    </location>
</feature>
<dbReference type="GO" id="GO:0043953">
    <property type="term" value="P:protein transport by the Tat complex"/>
    <property type="evidence" value="ECO:0007669"/>
    <property type="project" value="UniProtKB-UniRule"/>
</dbReference>
<keyword evidence="2 5" id="KW-0812">Transmembrane</keyword>
<proteinExistence type="inferred from homology"/>
<keyword evidence="8" id="KW-1185">Reference proteome</keyword>
<dbReference type="InterPro" id="IPR002033">
    <property type="entry name" value="TatC"/>
</dbReference>
<dbReference type="Pfam" id="PF00902">
    <property type="entry name" value="TatC"/>
    <property type="match status" value="1"/>
</dbReference>
<feature type="region of interest" description="Disordered" evidence="6">
    <location>
        <begin position="249"/>
        <end position="284"/>
    </location>
</feature>
<evidence type="ECO:0000256" key="5">
    <source>
        <dbReference type="HAMAP-Rule" id="MF_00902"/>
    </source>
</evidence>
<evidence type="ECO:0000256" key="1">
    <source>
        <dbReference type="ARBA" id="ARBA00004141"/>
    </source>
</evidence>
<dbReference type="PRINTS" id="PR01840">
    <property type="entry name" value="TATCFAMILY"/>
</dbReference>
<keyword evidence="5" id="KW-0811">Translocation</keyword>
<dbReference type="PANTHER" id="PTHR30371:SF0">
    <property type="entry name" value="SEC-INDEPENDENT PROTEIN TRANSLOCASE PROTEIN TATC, CHLOROPLASTIC-RELATED"/>
    <property type="match status" value="1"/>
</dbReference>
<reference evidence="7 8" key="1">
    <citation type="submission" date="2018-04" db="EMBL/GenBank/DDBJ databases">
        <title>Polynucleobacter sp. LimPoW16 genome.</title>
        <authorList>
            <person name="Hahn M.W."/>
        </authorList>
    </citation>
    <scope>NUCLEOTIDE SEQUENCE [LARGE SCALE GENOMIC DNA]</scope>
    <source>
        <strain evidence="7 8">LimPoW16</strain>
    </source>
</reference>
<dbReference type="GO" id="GO:0009977">
    <property type="term" value="F:proton motive force dependent protein transmembrane transporter activity"/>
    <property type="evidence" value="ECO:0007669"/>
    <property type="project" value="TreeGrafter"/>
</dbReference>
<comment type="subcellular location">
    <subcellularLocation>
        <location evidence="5">Cell membrane</location>
        <topology evidence="5">Multi-pass membrane protein</topology>
    </subcellularLocation>
    <subcellularLocation>
        <location evidence="1">Membrane</location>
        <topology evidence="1">Multi-pass membrane protein</topology>
    </subcellularLocation>
</comment>
<dbReference type="RefSeq" id="WP_173941867.1">
    <property type="nucleotide sequence ID" value="NZ_CBCSCD010000002.1"/>
</dbReference>
<dbReference type="GO" id="GO:0065002">
    <property type="term" value="P:intracellular protein transmembrane transport"/>
    <property type="evidence" value="ECO:0007669"/>
    <property type="project" value="TreeGrafter"/>
</dbReference>
<evidence type="ECO:0000313" key="8">
    <source>
        <dbReference type="Proteomes" id="UP000500806"/>
    </source>
</evidence>
<comment type="subunit">
    <text evidence="5">The Tat system comprises two distinct complexes: a TatABC complex, containing multiple copies of TatA, TatB and TatC subunits, and a separate TatA complex, containing only TatA subunits. Substrates initially bind to the TatABC complex, which probably triggers association of the separate TatA complex to form the active translocon.</text>
</comment>
<evidence type="ECO:0000256" key="4">
    <source>
        <dbReference type="ARBA" id="ARBA00023136"/>
    </source>
</evidence>
<comment type="function">
    <text evidence="5">Part of the twin-arginine translocation (Tat) system that transports large folded proteins containing a characteristic twin-arginine motif in their signal peptide across membranes. Together with TatB, TatC is part of a receptor directly interacting with Tat signal peptides.</text>
</comment>
<name>A0A6M9PHV2_9BURK</name>
<dbReference type="HAMAP" id="MF_00902">
    <property type="entry name" value="TatC"/>
    <property type="match status" value="1"/>
</dbReference>
<evidence type="ECO:0000313" key="7">
    <source>
        <dbReference type="EMBL" id="QKM61714.1"/>
    </source>
</evidence>
<dbReference type="Proteomes" id="UP000500806">
    <property type="component" value="Chromosome"/>
</dbReference>
<feature type="transmembrane region" description="Helical" evidence="5">
    <location>
        <begin position="162"/>
        <end position="188"/>
    </location>
</feature>
<dbReference type="PANTHER" id="PTHR30371">
    <property type="entry name" value="SEC-INDEPENDENT PROTEIN TRANSLOCASE PROTEIN TATC"/>
    <property type="match status" value="1"/>
</dbReference>